<evidence type="ECO:0000256" key="7">
    <source>
        <dbReference type="ARBA" id="ARBA00022824"/>
    </source>
</evidence>
<accession>A0A7R8WBA8</accession>
<feature type="transmembrane region" description="Helical" evidence="10">
    <location>
        <begin position="304"/>
        <end position="326"/>
    </location>
</feature>
<dbReference type="PANTHER" id="PTHR22760">
    <property type="entry name" value="GLYCOSYLTRANSFERASE"/>
    <property type="match status" value="1"/>
</dbReference>
<dbReference type="EMBL" id="OB661280">
    <property type="protein sequence ID" value="CAD7227842.1"/>
    <property type="molecule type" value="Genomic_DNA"/>
</dbReference>
<evidence type="ECO:0000313" key="12">
    <source>
        <dbReference type="EMBL" id="CAD7227842.1"/>
    </source>
</evidence>
<name>A0A7R8WBA8_9CRUS</name>
<dbReference type="PANTHER" id="PTHR22760:SF2">
    <property type="entry name" value="ALPHA-1,2-MANNOSYLTRANSFERASE ALG9"/>
    <property type="match status" value="1"/>
</dbReference>
<evidence type="ECO:0000256" key="5">
    <source>
        <dbReference type="ARBA" id="ARBA00022679"/>
    </source>
</evidence>
<comment type="pathway">
    <text evidence="2">Protein modification; protein glycosylation.</text>
</comment>
<feature type="transmembrane region" description="Helical" evidence="10">
    <location>
        <begin position="244"/>
        <end position="263"/>
    </location>
</feature>
<feature type="transmembrane region" description="Helical" evidence="10">
    <location>
        <begin position="102"/>
        <end position="124"/>
    </location>
</feature>
<feature type="transmembrane region" description="Helical" evidence="10">
    <location>
        <begin position="364"/>
        <end position="383"/>
    </location>
</feature>
<dbReference type="AlphaFoldDB" id="A0A7R8WBA8"/>
<keyword evidence="5" id="KW-0808">Transferase</keyword>
<dbReference type="UniPathway" id="UPA00378"/>
<protein>
    <recommendedName>
        <fullName evidence="10">Mannosyltransferase</fullName>
        <ecNumber evidence="10">2.4.1.-</ecNumber>
    </recommendedName>
</protein>
<evidence type="ECO:0000256" key="2">
    <source>
        <dbReference type="ARBA" id="ARBA00004922"/>
    </source>
</evidence>
<dbReference type="OrthoDB" id="497541at2759"/>
<comment type="subcellular location">
    <subcellularLocation>
        <location evidence="1 10">Endoplasmic reticulum membrane</location>
        <topology evidence="1 10">Multi-pass membrane protein</topology>
    </subcellularLocation>
</comment>
<dbReference type="InterPro" id="IPR005599">
    <property type="entry name" value="GPI_mannosylTrfase"/>
</dbReference>
<keyword evidence="6 10" id="KW-0812">Transmembrane</keyword>
<keyword evidence="8 10" id="KW-1133">Transmembrane helix</keyword>
<evidence type="ECO:0000256" key="1">
    <source>
        <dbReference type="ARBA" id="ARBA00004477"/>
    </source>
</evidence>
<feature type="transmembrane region" description="Helical" evidence="10">
    <location>
        <begin position="167"/>
        <end position="198"/>
    </location>
</feature>
<gene>
    <name evidence="12" type="ORF">CTOB1V02_LOCUS5737</name>
</gene>
<evidence type="ECO:0000256" key="8">
    <source>
        <dbReference type="ARBA" id="ARBA00022989"/>
    </source>
</evidence>
<reference evidence="12" key="1">
    <citation type="submission" date="2020-11" db="EMBL/GenBank/DDBJ databases">
        <authorList>
            <person name="Tran Van P."/>
        </authorList>
    </citation>
    <scope>NUCLEOTIDE SEQUENCE</scope>
</reference>
<dbReference type="Pfam" id="PF03901">
    <property type="entry name" value="Glyco_transf_22"/>
    <property type="match status" value="1"/>
</dbReference>
<evidence type="ECO:0000256" key="9">
    <source>
        <dbReference type="ARBA" id="ARBA00023136"/>
    </source>
</evidence>
<evidence type="ECO:0000256" key="4">
    <source>
        <dbReference type="ARBA" id="ARBA00022676"/>
    </source>
</evidence>
<organism evidence="12">
    <name type="scientific">Cyprideis torosa</name>
    <dbReference type="NCBI Taxonomy" id="163714"/>
    <lineage>
        <taxon>Eukaryota</taxon>
        <taxon>Metazoa</taxon>
        <taxon>Ecdysozoa</taxon>
        <taxon>Arthropoda</taxon>
        <taxon>Crustacea</taxon>
        <taxon>Oligostraca</taxon>
        <taxon>Ostracoda</taxon>
        <taxon>Podocopa</taxon>
        <taxon>Podocopida</taxon>
        <taxon>Cytherocopina</taxon>
        <taxon>Cytheroidea</taxon>
        <taxon>Cytherideidae</taxon>
        <taxon>Cyprideis</taxon>
    </lineage>
</organism>
<dbReference type="GO" id="GO:0006487">
    <property type="term" value="P:protein N-linked glycosylation"/>
    <property type="evidence" value="ECO:0007669"/>
    <property type="project" value="TreeGrafter"/>
</dbReference>
<feature type="transmembrane region" description="Helical" evidence="10">
    <location>
        <begin position="390"/>
        <end position="412"/>
    </location>
</feature>
<keyword evidence="7 10" id="KW-0256">Endoplasmic reticulum</keyword>
<keyword evidence="9 10" id="KW-0472">Membrane</keyword>
<dbReference type="GO" id="GO:0000026">
    <property type="term" value="F:alpha-1,2-mannosyltransferase activity"/>
    <property type="evidence" value="ECO:0007669"/>
    <property type="project" value="TreeGrafter"/>
</dbReference>
<feature type="region of interest" description="Disordered" evidence="11">
    <location>
        <begin position="1"/>
        <end position="45"/>
    </location>
</feature>
<feature type="transmembrane region" description="Helical" evidence="10">
    <location>
        <begin position="130"/>
        <end position="155"/>
    </location>
</feature>
<keyword evidence="4 10" id="KW-0328">Glycosyltransferase</keyword>
<feature type="compositionally biased region" description="Gly residues" evidence="11">
    <location>
        <begin position="27"/>
        <end position="36"/>
    </location>
</feature>
<dbReference type="GO" id="GO:0005789">
    <property type="term" value="C:endoplasmic reticulum membrane"/>
    <property type="evidence" value="ECO:0007669"/>
    <property type="project" value="UniProtKB-SubCell"/>
</dbReference>
<comment type="similarity">
    <text evidence="3 10">Belongs to the glycosyltransferase 22 family.</text>
</comment>
<evidence type="ECO:0000256" key="10">
    <source>
        <dbReference type="RuleBase" id="RU363075"/>
    </source>
</evidence>
<dbReference type="EC" id="2.4.1.-" evidence="10"/>
<evidence type="ECO:0000256" key="3">
    <source>
        <dbReference type="ARBA" id="ARBA00007063"/>
    </source>
</evidence>
<evidence type="ECO:0000256" key="11">
    <source>
        <dbReference type="SAM" id="MobiDB-lite"/>
    </source>
</evidence>
<evidence type="ECO:0000256" key="6">
    <source>
        <dbReference type="ARBA" id="ARBA00022692"/>
    </source>
</evidence>
<feature type="transmembrane region" description="Helical" evidence="10">
    <location>
        <begin position="333"/>
        <end position="352"/>
    </location>
</feature>
<feature type="transmembrane region" description="Helical" evidence="10">
    <location>
        <begin position="210"/>
        <end position="237"/>
    </location>
</feature>
<sequence>MTNGAAVRLRRSRKRQLEDKATEQDGEGTGEQGGNRTGEQDGSSEVWAPSSSVALKALFSSKMCAAVWNLMDDCDEVYNYWEPAHFMIYGKGFQTWEYSPEFALRSWVFVALHAFPGLLYRALLPSTSPLAVFFFLRCFLGFMSSLADLCLYQGIRQVFGASVARLSLVFLIFSPGVFAASSAFLPSSFAMILLSFAYGSWFKGNLEPSIVSVAIATFVGWPFVAVLGLPIALDILFRRKELRLFLKASVIASICILFPMTQIDSFLYGRTVFAPWNIVKYNVFSKHGPNLYGVEPWTFYVKNLVLNFNLVFPVALMAAPLTFVVARRPSSKSLSPLLVLVGFYFWLAIFFFQPHKEERFMSPIYPLFCLAAAYTLDSLQTFIACKSQQAYFKAFLVGFLVIFVTISCSRIVGRYRNHHGALDVYLHLSALPVMEDTAMHAQTGKRKVRRICLGKEWHRFPSHFFLPSSQEWEVAFLESEFKGQLPKHFIPIDPEQRSAAEATSTVHTDFNDENRQERSRFVNISTCDFVVDSYFPKRQATELEPKYSEQTSQFKVVYRSPIMDSELTKNPFRSFYVPFLIVLVENFSPVKRIIKADGATAGGPHRLLHLGIAVEKDSHQ</sequence>
<proteinExistence type="inferred from homology"/>